<reference evidence="2 3" key="1">
    <citation type="submission" date="2019-10" db="EMBL/GenBank/DDBJ databases">
        <authorList>
            <person name="Palmer J.M."/>
        </authorList>
    </citation>
    <scope>NUCLEOTIDE SEQUENCE [LARGE SCALE GENOMIC DNA]</scope>
    <source>
        <strain evidence="2 3">TWF696</strain>
    </source>
</reference>
<gene>
    <name evidence="2" type="ORF">TWF696_009205</name>
</gene>
<feature type="region of interest" description="Disordered" evidence="1">
    <location>
        <begin position="157"/>
        <end position="180"/>
    </location>
</feature>
<dbReference type="AlphaFoldDB" id="A0AAV9UF87"/>
<feature type="compositionally biased region" description="Basic residues" evidence="1">
    <location>
        <begin position="1"/>
        <end position="16"/>
    </location>
</feature>
<feature type="compositionally biased region" description="Basic and acidic residues" evidence="1">
    <location>
        <begin position="38"/>
        <end position="47"/>
    </location>
</feature>
<accession>A0AAV9UF87</accession>
<proteinExistence type="predicted"/>
<feature type="compositionally biased region" description="Polar residues" evidence="1">
    <location>
        <begin position="49"/>
        <end position="63"/>
    </location>
</feature>
<evidence type="ECO:0000256" key="1">
    <source>
        <dbReference type="SAM" id="MobiDB-lite"/>
    </source>
</evidence>
<organism evidence="2 3">
    <name type="scientific">Orbilia brochopaga</name>
    <dbReference type="NCBI Taxonomy" id="3140254"/>
    <lineage>
        <taxon>Eukaryota</taxon>
        <taxon>Fungi</taxon>
        <taxon>Dikarya</taxon>
        <taxon>Ascomycota</taxon>
        <taxon>Pezizomycotina</taxon>
        <taxon>Orbiliomycetes</taxon>
        <taxon>Orbiliales</taxon>
        <taxon>Orbiliaceae</taxon>
        <taxon>Orbilia</taxon>
    </lineage>
</organism>
<protein>
    <submittedName>
        <fullName evidence="2">Uncharacterized protein</fullName>
    </submittedName>
</protein>
<comment type="caution">
    <text evidence="2">The sequence shown here is derived from an EMBL/GenBank/DDBJ whole genome shotgun (WGS) entry which is preliminary data.</text>
</comment>
<feature type="region of interest" description="Disordered" evidence="1">
    <location>
        <begin position="1"/>
        <end position="81"/>
    </location>
</feature>
<dbReference type="EMBL" id="JAVHNQ010000008">
    <property type="protein sequence ID" value="KAK6340891.1"/>
    <property type="molecule type" value="Genomic_DNA"/>
</dbReference>
<keyword evidence="3" id="KW-1185">Reference proteome</keyword>
<evidence type="ECO:0000313" key="3">
    <source>
        <dbReference type="Proteomes" id="UP001375240"/>
    </source>
</evidence>
<dbReference type="Proteomes" id="UP001375240">
    <property type="component" value="Unassembled WGS sequence"/>
</dbReference>
<evidence type="ECO:0000313" key="2">
    <source>
        <dbReference type="EMBL" id="KAK6340891.1"/>
    </source>
</evidence>
<sequence>MFGGVKKRYQSSRVRTRAGTLSSINELPTPPITEAADPDIRFLEGRDPSLSTRQSPRRNQTLVTRPVDTDAQAPGDGGNDLVPAFERLQVDPPATQSTALIPYPQIIVTPPDPPEDGITRAIVHPQPSRMEMLLRGDLHHLLEEPSRGVIRRLARAATANNVEDHQDDNPGGETGDDMQD</sequence>
<name>A0AAV9UF87_9PEZI</name>